<dbReference type="InterPro" id="IPR038765">
    <property type="entry name" value="Papain-like_cys_pep_sf"/>
</dbReference>
<keyword evidence="10" id="KW-0325">Glycoprotein</keyword>
<protein>
    <recommendedName>
        <fullName evidence="3">cathepsin X</fullName>
        <ecNumber evidence="3">3.4.18.1</ecNumber>
    </recommendedName>
</protein>
<keyword evidence="6" id="KW-0378">Hydrolase</keyword>
<evidence type="ECO:0000256" key="8">
    <source>
        <dbReference type="ARBA" id="ARBA00023145"/>
    </source>
</evidence>
<dbReference type="InterPro" id="IPR013128">
    <property type="entry name" value="Peptidase_C1A"/>
</dbReference>
<reference evidence="13 14" key="1">
    <citation type="submission" date="2023-10" db="EMBL/GenBank/DDBJ databases">
        <authorList>
            <person name="Maclean D."/>
            <person name="Macfadyen A."/>
        </authorList>
    </citation>
    <scope>NUCLEOTIDE SEQUENCE [LARGE SCALE GENOMIC DNA]</scope>
</reference>
<evidence type="ECO:0000256" key="10">
    <source>
        <dbReference type="ARBA" id="ARBA00023180"/>
    </source>
</evidence>
<dbReference type="SMART" id="SM00645">
    <property type="entry name" value="Pept_C1"/>
    <property type="match status" value="1"/>
</dbReference>
<evidence type="ECO:0000256" key="7">
    <source>
        <dbReference type="ARBA" id="ARBA00022807"/>
    </source>
</evidence>
<dbReference type="FunFam" id="3.90.70.10:FF:000060">
    <property type="entry name" value="Cathepsin Z"/>
    <property type="match status" value="1"/>
</dbReference>
<keyword evidence="9" id="KW-1015">Disulfide bond</keyword>
<sequence length="336" mass="36399">MASSALLVLLAVASLGANALILDDQPLNGVSKASRWATTITPDPNYKPLLKTSLPENLLQAHKLPTSWDWRDVNGTNFCSTTRNQHIPQYCGSCWAMGATSALADRVNIQRGGKWPSTYLSVQNVIDCGGAGSCHGGWDSRVYEYAAREGIPDETCNNYVAADQACNAKDQCYTCWPETGCEPLKKYDRLVVSEHGRLHGAHAMKAEVFARGPISCGIDATEKLDAYTGGHIFAEYNPLATINHIVSVLGWGVEDGVEYWIVRNSWGEPWGERGMFRIVTSAYKGGRGNDYNLALESACGFGVPGTWQNAEDLDVGATVLREATYAAVDLAKVVAS</sequence>
<evidence type="ECO:0000256" key="11">
    <source>
        <dbReference type="SAM" id="SignalP"/>
    </source>
</evidence>
<evidence type="ECO:0000256" key="5">
    <source>
        <dbReference type="ARBA" id="ARBA00022729"/>
    </source>
</evidence>
<dbReference type="GO" id="GO:0006508">
    <property type="term" value="P:proteolysis"/>
    <property type="evidence" value="ECO:0007669"/>
    <property type="project" value="UniProtKB-KW"/>
</dbReference>
<keyword evidence="7" id="KW-0788">Thiol protease</keyword>
<evidence type="ECO:0000256" key="2">
    <source>
        <dbReference type="ARBA" id="ARBA00008455"/>
    </source>
</evidence>
<organism evidence="13 14">
    <name type="scientific">Coccomyxa viridis</name>
    <dbReference type="NCBI Taxonomy" id="1274662"/>
    <lineage>
        <taxon>Eukaryota</taxon>
        <taxon>Viridiplantae</taxon>
        <taxon>Chlorophyta</taxon>
        <taxon>core chlorophytes</taxon>
        <taxon>Trebouxiophyceae</taxon>
        <taxon>Trebouxiophyceae incertae sedis</taxon>
        <taxon>Coccomyxaceae</taxon>
        <taxon>Coccomyxa</taxon>
    </lineage>
</organism>
<comment type="similarity">
    <text evidence="2">Belongs to the peptidase C1 family.</text>
</comment>
<evidence type="ECO:0000256" key="6">
    <source>
        <dbReference type="ARBA" id="ARBA00022801"/>
    </source>
</evidence>
<evidence type="ECO:0000313" key="13">
    <source>
        <dbReference type="EMBL" id="CAK0744114.1"/>
    </source>
</evidence>
<dbReference type="Gene3D" id="3.90.70.10">
    <property type="entry name" value="Cysteine proteinases"/>
    <property type="match status" value="1"/>
</dbReference>
<accession>A0AAV1HUA1</accession>
<gene>
    <name evidence="13" type="ORF">CVIRNUC_001522</name>
</gene>
<dbReference type="Proteomes" id="UP001314263">
    <property type="component" value="Unassembled WGS sequence"/>
</dbReference>
<dbReference type="PANTHER" id="PTHR12411">
    <property type="entry name" value="CYSTEINE PROTEASE FAMILY C1-RELATED"/>
    <property type="match status" value="1"/>
</dbReference>
<dbReference type="InterPro" id="IPR033157">
    <property type="entry name" value="CTSZ"/>
</dbReference>
<dbReference type="CDD" id="cd02698">
    <property type="entry name" value="Peptidase_C1A_CathepsinX"/>
    <property type="match status" value="1"/>
</dbReference>
<dbReference type="SUPFAM" id="SSF54001">
    <property type="entry name" value="Cysteine proteinases"/>
    <property type="match status" value="1"/>
</dbReference>
<dbReference type="InterPro" id="IPR000668">
    <property type="entry name" value="Peptidase_C1A_C"/>
</dbReference>
<keyword evidence="4" id="KW-0645">Protease</keyword>
<dbReference type="EC" id="3.4.18.1" evidence="3"/>
<dbReference type="AlphaFoldDB" id="A0AAV1HUA1"/>
<feature type="domain" description="Peptidase C1A papain C-terminal" evidence="12">
    <location>
        <begin position="64"/>
        <end position="301"/>
    </location>
</feature>
<evidence type="ECO:0000256" key="9">
    <source>
        <dbReference type="ARBA" id="ARBA00023157"/>
    </source>
</evidence>
<dbReference type="GO" id="GO:0016807">
    <property type="term" value="F:cysteine-type carboxypeptidase activity"/>
    <property type="evidence" value="ECO:0007669"/>
    <property type="project" value="UniProtKB-EC"/>
</dbReference>
<dbReference type="Pfam" id="PF00112">
    <property type="entry name" value="Peptidase_C1"/>
    <property type="match status" value="1"/>
</dbReference>
<feature type="chain" id="PRO_5043707269" description="cathepsin X" evidence="11">
    <location>
        <begin position="20"/>
        <end position="336"/>
    </location>
</feature>
<evidence type="ECO:0000313" key="14">
    <source>
        <dbReference type="Proteomes" id="UP001314263"/>
    </source>
</evidence>
<keyword evidence="5 11" id="KW-0732">Signal</keyword>
<comment type="caution">
    <text evidence="13">The sequence shown here is derived from an EMBL/GenBank/DDBJ whole genome shotgun (WGS) entry which is preliminary data.</text>
</comment>
<proteinExistence type="inferred from homology"/>
<comment type="catalytic activity">
    <reaction evidence="1">
        <text>Release of C-terminal amino acid residues with broad specificity, but lacks action on C-terminal proline. Shows weak endopeptidase activity.</text>
        <dbReference type="EC" id="3.4.18.1"/>
    </reaction>
</comment>
<dbReference type="PRINTS" id="PR00705">
    <property type="entry name" value="PAPAIN"/>
</dbReference>
<keyword evidence="14" id="KW-1185">Reference proteome</keyword>
<evidence type="ECO:0000256" key="4">
    <source>
        <dbReference type="ARBA" id="ARBA00022670"/>
    </source>
</evidence>
<evidence type="ECO:0000256" key="3">
    <source>
        <dbReference type="ARBA" id="ARBA00012516"/>
    </source>
</evidence>
<keyword evidence="8" id="KW-0865">Zymogen</keyword>
<evidence type="ECO:0000259" key="12">
    <source>
        <dbReference type="SMART" id="SM00645"/>
    </source>
</evidence>
<name>A0AAV1HUA1_9CHLO</name>
<dbReference type="EMBL" id="CAUYUE010000002">
    <property type="protein sequence ID" value="CAK0744114.1"/>
    <property type="molecule type" value="Genomic_DNA"/>
</dbReference>
<feature type="signal peptide" evidence="11">
    <location>
        <begin position="1"/>
        <end position="19"/>
    </location>
</feature>
<evidence type="ECO:0000256" key="1">
    <source>
        <dbReference type="ARBA" id="ARBA00001594"/>
    </source>
</evidence>